<keyword evidence="4" id="KW-0808">Transferase</keyword>
<dbReference type="InterPro" id="IPR050629">
    <property type="entry name" value="STE20/SPS1-PAK"/>
</dbReference>
<keyword evidence="16" id="KW-1185">Reference proteome</keyword>
<evidence type="ECO:0000256" key="2">
    <source>
        <dbReference type="ARBA" id="ARBA00012513"/>
    </source>
</evidence>
<dbReference type="InterPro" id="IPR011009">
    <property type="entry name" value="Kinase-like_dom_sf"/>
</dbReference>
<evidence type="ECO:0000256" key="3">
    <source>
        <dbReference type="ARBA" id="ARBA00022527"/>
    </source>
</evidence>
<evidence type="ECO:0000256" key="10">
    <source>
        <dbReference type="PROSITE-ProRule" id="PRU10141"/>
    </source>
</evidence>
<evidence type="ECO:0000256" key="9">
    <source>
        <dbReference type="ARBA" id="ARBA00048679"/>
    </source>
</evidence>
<evidence type="ECO:0000256" key="8">
    <source>
        <dbReference type="ARBA" id="ARBA00047899"/>
    </source>
</evidence>
<dbReference type="GO" id="GO:0005737">
    <property type="term" value="C:cytoplasm"/>
    <property type="evidence" value="ECO:0007669"/>
    <property type="project" value="TreeGrafter"/>
</dbReference>
<dbReference type="SMART" id="SM00220">
    <property type="entry name" value="S_TKc"/>
    <property type="match status" value="1"/>
</dbReference>
<dbReference type="SUPFAM" id="SSF56112">
    <property type="entry name" value="Protein kinase-like (PK-like)"/>
    <property type="match status" value="1"/>
</dbReference>
<dbReference type="EMBL" id="JAPDFW010000086">
    <property type="protein sequence ID" value="KAJ5071606.1"/>
    <property type="molecule type" value="Genomic_DNA"/>
</dbReference>
<evidence type="ECO:0000256" key="7">
    <source>
        <dbReference type="ARBA" id="ARBA00022840"/>
    </source>
</evidence>
<dbReference type="PANTHER" id="PTHR48012">
    <property type="entry name" value="STERILE20-LIKE KINASE, ISOFORM B-RELATED"/>
    <property type="match status" value="1"/>
</dbReference>
<name>A0A9Q0R991_ANAIG</name>
<keyword evidence="7 10" id="KW-0067">ATP-binding</keyword>
<comment type="catalytic activity">
    <reaction evidence="8">
        <text>L-threonyl-[protein] + ATP = O-phospho-L-threonyl-[protein] + ADP + H(+)</text>
        <dbReference type="Rhea" id="RHEA:46608"/>
        <dbReference type="Rhea" id="RHEA-COMP:11060"/>
        <dbReference type="Rhea" id="RHEA-COMP:11605"/>
        <dbReference type="ChEBI" id="CHEBI:15378"/>
        <dbReference type="ChEBI" id="CHEBI:30013"/>
        <dbReference type="ChEBI" id="CHEBI:30616"/>
        <dbReference type="ChEBI" id="CHEBI:61977"/>
        <dbReference type="ChEBI" id="CHEBI:456216"/>
        <dbReference type="EC" id="2.7.11.1"/>
    </reaction>
</comment>
<dbReference type="InterPro" id="IPR017441">
    <property type="entry name" value="Protein_kinase_ATP_BS"/>
</dbReference>
<evidence type="ECO:0000256" key="13">
    <source>
        <dbReference type="SAM" id="MobiDB-lite"/>
    </source>
</evidence>
<evidence type="ECO:0000313" key="16">
    <source>
        <dbReference type="Proteomes" id="UP001149090"/>
    </source>
</evidence>
<accession>A0A9Q0R991</accession>
<dbReference type="PROSITE" id="PS00108">
    <property type="entry name" value="PROTEIN_KINASE_ST"/>
    <property type="match status" value="1"/>
</dbReference>
<reference evidence="15" key="1">
    <citation type="submission" date="2022-10" db="EMBL/GenBank/DDBJ databases">
        <title>Novel sulphate-reducing endosymbionts in the free-living metamonad Anaeramoeba.</title>
        <authorList>
            <person name="Jerlstrom-Hultqvist J."/>
            <person name="Cepicka I."/>
            <person name="Gallot-Lavallee L."/>
            <person name="Salas-Leiva D."/>
            <person name="Curtis B.A."/>
            <person name="Zahonova K."/>
            <person name="Pipaliya S."/>
            <person name="Dacks J."/>
            <person name="Roger A.J."/>
        </authorList>
    </citation>
    <scope>NUCLEOTIDE SEQUENCE</scope>
    <source>
        <strain evidence="15">BMAN</strain>
    </source>
</reference>
<dbReference type="EC" id="2.7.11.1" evidence="2"/>
<dbReference type="OrthoDB" id="8693905at2759"/>
<evidence type="ECO:0000256" key="11">
    <source>
        <dbReference type="RuleBase" id="RU000304"/>
    </source>
</evidence>
<evidence type="ECO:0000256" key="6">
    <source>
        <dbReference type="ARBA" id="ARBA00022777"/>
    </source>
</evidence>
<dbReference type="InterPro" id="IPR008271">
    <property type="entry name" value="Ser/Thr_kinase_AS"/>
</dbReference>
<comment type="caution">
    <text evidence="15">The sequence shown here is derived from an EMBL/GenBank/DDBJ whole genome shotgun (WGS) entry which is preliminary data.</text>
</comment>
<feature type="coiled-coil region" evidence="12">
    <location>
        <begin position="358"/>
        <end position="385"/>
    </location>
</feature>
<evidence type="ECO:0000259" key="14">
    <source>
        <dbReference type="PROSITE" id="PS50011"/>
    </source>
</evidence>
<evidence type="ECO:0000256" key="4">
    <source>
        <dbReference type="ARBA" id="ARBA00022679"/>
    </source>
</evidence>
<dbReference type="FunFam" id="1.10.510.10:FF:000499">
    <property type="entry name" value="Serine/threonine-protein kinase KIC1"/>
    <property type="match status" value="1"/>
</dbReference>
<proteinExistence type="inferred from homology"/>
<sequence>MSLDNIGVVRSPKGEIELMEKLGEGTFGVVRKGIIKKTGEIAAVKIVSIENDLEVITKEIEFMKKCNHPNVVRYIDTFFETNELWIVMELCDGGSVADIIKYVKPKFHETQIASICHEVLLGLNFLHQNKIIHRDIKCGNLLLLADGKVKLSDFGVAAQLSDNMLKRNTVIGSPYWMAPEVIQEIGYDYKVDIWSLGITLIELAEGKPPLTEIHPLNAIFQIPIREAPRLTDEKNWTENMRDFLAKCLIKDPAKRPTAEDLLQHPFFKNVKPSTSAISELVYQTLTLKAQKQKNKTQTEVSTPKQIVVVNNPFEDDFEDETSSKSTSETETSEDSDDAYENKTMFNEKEAEEEKERIKKFEKMERKDLKDLKAEIQRKKQEEIDAIILKYSKELRPLKHVLKTKNKKGKSNKRK</sequence>
<evidence type="ECO:0000256" key="1">
    <source>
        <dbReference type="ARBA" id="ARBA00008874"/>
    </source>
</evidence>
<protein>
    <recommendedName>
        <fullName evidence="2">non-specific serine/threonine protein kinase</fullName>
        <ecNumber evidence="2">2.7.11.1</ecNumber>
    </recommendedName>
</protein>
<dbReference type="GO" id="GO:0005524">
    <property type="term" value="F:ATP binding"/>
    <property type="evidence" value="ECO:0007669"/>
    <property type="project" value="UniProtKB-UniRule"/>
</dbReference>
<comment type="catalytic activity">
    <reaction evidence="9">
        <text>L-seryl-[protein] + ATP = O-phospho-L-seryl-[protein] + ADP + H(+)</text>
        <dbReference type="Rhea" id="RHEA:17989"/>
        <dbReference type="Rhea" id="RHEA-COMP:9863"/>
        <dbReference type="Rhea" id="RHEA-COMP:11604"/>
        <dbReference type="ChEBI" id="CHEBI:15378"/>
        <dbReference type="ChEBI" id="CHEBI:29999"/>
        <dbReference type="ChEBI" id="CHEBI:30616"/>
        <dbReference type="ChEBI" id="CHEBI:83421"/>
        <dbReference type="ChEBI" id="CHEBI:456216"/>
        <dbReference type="EC" id="2.7.11.1"/>
    </reaction>
</comment>
<dbReference type="Gene3D" id="1.10.510.10">
    <property type="entry name" value="Transferase(Phosphotransferase) domain 1"/>
    <property type="match status" value="1"/>
</dbReference>
<dbReference type="AlphaFoldDB" id="A0A9Q0R991"/>
<organism evidence="15 16">
    <name type="scientific">Anaeramoeba ignava</name>
    <name type="common">Anaerobic marine amoeba</name>
    <dbReference type="NCBI Taxonomy" id="1746090"/>
    <lineage>
        <taxon>Eukaryota</taxon>
        <taxon>Metamonada</taxon>
        <taxon>Anaeramoebidae</taxon>
        <taxon>Anaeramoeba</taxon>
    </lineage>
</organism>
<dbReference type="InterPro" id="IPR000719">
    <property type="entry name" value="Prot_kinase_dom"/>
</dbReference>
<feature type="compositionally biased region" description="Basic and acidic residues" evidence="13">
    <location>
        <begin position="345"/>
        <end position="356"/>
    </location>
</feature>
<dbReference type="PANTHER" id="PTHR48012:SF2">
    <property type="entry name" value="STERILE20-LIKE KINASE, ISOFORM B"/>
    <property type="match status" value="1"/>
</dbReference>
<dbReference type="GO" id="GO:0004674">
    <property type="term" value="F:protein serine/threonine kinase activity"/>
    <property type="evidence" value="ECO:0007669"/>
    <property type="project" value="UniProtKB-KW"/>
</dbReference>
<evidence type="ECO:0000256" key="5">
    <source>
        <dbReference type="ARBA" id="ARBA00022741"/>
    </source>
</evidence>
<gene>
    <name evidence="15" type="ORF">M0811_10015</name>
</gene>
<feature type="region of interest" description="Disordered" evidence="13">
    <location>
        <begin position="311"/>
        <end position="356"/>
    </location>
</feature>
<evidence type="ECO:0000313" key="15">
    <source>
        <dbReference type="EMBL" id="KAJ5071606.1"/>
    </source>
</evidence>
<feature type="domain" description="Protein kinase" evidence="14">
    <location>
        <begin position="16"/>
        <end position="267"/>
    </location>
</feature>
<dbReference type="PROSITE" id="PS50011">
    <property type="entry name" value="PROTEIN_KINASE_DOM"/>
    <property type="match status" value="1"/>
</dbReference>
<keyword evidence="6 15" id="KW-0418">Kinase</keyword>
<dbReference type="OMA" id="PIREAPR"/>
<keyword evidence="12" id="KW-0175">Coiled coil</keyword>
<comment type="similarity">
    <text evidence="1">Belongs to the protein kinase superfamily. STE Ser/Thr protein kinase family. STE20 subfamily.</text>
</comment>
<dbReference type="Pfam" id="PF00069">
    <property type="entry name" value="Pkinase"/>
    <property type="match status" value="1"/>
</dbReference>
<dbReference type="PROSITE" id="PS00107">
    <property type="entry name" value="PROTEIN_KINASE_ATP"/>
    <property type="match status" value="1"/>
</dbReference>
<dbReference type="Proteomes" id="UP001149090">
    <property type="component" value="Unassembled WGS sequence"/>
</dbReference>
<feature type="binding site" evidence="10">
    <location>
        <position position="45"/>
    </location>
    <ligand>
        <name>ATP</name>
        <dbReference type="ChEBI" id="CHEBI:30616"/>
    </ligand>
</feature>
<evidence type="ECO:0000256" key="12">
    <source>
        <dbReference type="SAM" id="Coils"/>
    </source>
</evidence>
<keyword evidence="3 11" id="KW-0723">Serine/threonine-protein kinase</keyword>
<keyword evidence="5 10" id="KW-0547">Nucleotide-binding</keyword>